<dbReference type="EMBL" id="JAPTGD010000002">
    <property type="protein sequence ID" value="MDU9693524.1"/>
    <property type="molecule type" value="Genomic_DNA"/>
</dbReference>
<dbReference type="AlphaFoldDB" id="A0AAX6NDF2"/>
<dbReference type="Pfam" id="PF07238">
    <property type="entry name" value="PilZ"/>
    <property type="match status" value="1"/>
</dbReference>
<dbReference type="Proteomes" id="UP001269400">
    <property type="component" value="Unassembled WGS sequence"/>
</dbReference>
<evidence type="ECO:0000259" key="1">
    <source>
        <dbReference type="Pfam" id="PF07238"/>
    </source>
</evidence>
<feature type="domain" description="PilZ" evidence="1">
    <location>
        <begin position="96"/>
        <end position="175"/>
    </location>
</feature>
<dbReference type="GO" id="GO:0035438">
    <property type="term" value="F:cyclic-di-GMP binding"/>
    <property type="evidence" value="ECO:0007669"/>
    <property type="project" value="InterPro"/>
</dbReference>
<sequence length="179" mass="21416">MQFQRPAEVISNDHRVLTNVEIVYFAEEENYLYTLIPRSLNGSPVPFSTDQIYNLVYTSYQHIHFFKVSFKDLAQHKGKPVYDFQVLEYKCVDNARKEERKNVEYQAVVSDFNQIGFVTILDISYSGLKIETDYELTSEFIEVFFDEENIPRRAMGRITWEKHDIYKDLYYYGVELHYR</sequence>
<evidence type="ECO:0000313" key="2">
    <source>
        <dbReference type="EMBL" id="MDU9693524.1"/>
    </source>
</evidence>
<accession>A0AAX6NDF2</accession>
<gene>
    <name evidence="2" type="ORF">O0Q50_20315</name>
</gene>
<protein>
    <submittedName>
        <fullName evidence="2">PilZ domain-containing protein</fullName>
    </submittedName>
</protein>
<proteinExistence type="predicted"/>
<evidence type="ECO:0000313" key="3">
    <source>
        <dbReference type="Proteomes" id="UP001269400"/>
    </source>
</evidence>
<name>A0AAX6NDF2_PRIAR</name>
<dbReference type="InterPro" id="IPR009875">
    <property type="entry name" value="PilZ_domain"/>
</dbReference>
<organism evidence="2 3">
    <name type="scientific">Priestia aryabhattai</name>
    <name type="common">Bacillus aryabhattai</name>
    <dbReference type="NCBI Taxonomy" id="412384"/>
    <lineage>
        <taxon>Bacteria</taxon>
        <taxon>Bacillati</taxon>
        <taxon>Bacillota</taxon>
        <taxon>Bacilli</taxon>
        <taxon>Bacillales</taxon>
        <taxon>Bacillaceae</taxon>
        <taxon>Priestia</taxon>
    </lineage>
</organism>
<comment type="caution">
    <text evidence="2">The sequence shown here is derived from an EMBL/GenBank/DDBJ whole genome shotgun (WGS) entry which is preliminary data.</text>
</comment>
<reference evidence="2" key="1">
    <citation type="journal article" date="2022" name="J Environ Chem Eng">
        <title>Biodegradation of petroleum oil using a constructed nonpathogenic and heavy metal-tolerant bacterial consortium isolated from marine sponges.</title>
        <authorList>
            <person name="Dechsakulwatana C."/>
            <person name="Rungsihiranrut A."/>
            <person name="Muangchinda C."/>
            <person name="Ningthoujam R."/>
            <person name="Klankeo P."/>
            <person name="Pinyakong O."/>
        </authorList>
    </citation>
    <scope>NUCLEOTIDE SEQUENCE</scope>
    <source>
        <strain evidence="2">TL01-2</strain>
    </source>
</reference>
<reference evidence="2" key="2">
    <citation type="submission" date="2022-12" db="EMBL/GenBank/DDBJ databases">
        <authorList>
            <person name="Dechsakulwatana C."/>
            <person name="Rungsihiranrut A."/>
            <person name="Muangchinda C."/>
            <person name="Ningthoujam R."/>
            <person name="Klankeo P."/>
            <person name="Pinyakong O."/>
        </authorList>
    </citation>
    <scope>NUCLEOTIDE SEQUENCE</scope>
    <source>
        <strain evidence="2">TL01-2</strain>
    </source>
</reference>
<dbReference type="SUPFAM" id="SSF141371">
    <property type="entry name" value="PilZ domain-like"/>
    <property type="match status" value="1"/>
</dbReference>
<dbReference type="RefSeq" id="WP_316910750.1">
    <property type="nucleotide sequence ID" value="NZ_JAPTGD010000002.1"/>
</dbReference>